<dbReference type="PANTHER" id="PTHR43791:SF36">
    <property type="entry name" value="TRANSPORTER, PUTATIVE (AFU_ORTHOLOGUE AFUA_6G08340)-RELATED"/>
    <property type="match status" value="1"/>
</dbReference>
<feature type="transmembrane region" description="Helical" evidence="7">
    <location>
        <begin position="323"/>
        <end position="342"/>
    </location>
</feature>
<evidence type="ECO:0000313" key="9">
    <source>
        <dbReference type="EMBL" id="GGF34418.1"/>
    </source>
</evidence>
<keyword evidence="10" id="KW-1185">Reference proteome</keyword>
<dbReference type="Gene3D" id="1.20.1250.20">
    <property type="entry name" value="MFS general substrate transporter like domains"/>
    <property type="match status" value="2"/>
</dbReference>
<feature type="domain" description="Major facilitator superfamily (MFS) profile" evidence="8">
    <location>
        <begin position="34"/>
        <end position="433"/>
    </location>
</feature>
<dbReference type="RefSeq" id="WP_229743896.1">
    <property type="nucleotide sequence ID" value="NZ_BMJQ01000013.1"/>
</dbReference>
<keyword evidence="4 7" id="KW-1133">Transmembrane helix</keyword>
<accession>A0A8J2YYQ9</accession>
<keyword evidence="5 7" id="KW-0472">Membrane</keyword>
<feature type="transmembrane region" description="Helical" evidence="7">
    <location>
        <begin position="158"/>
        <end position="181"/>
    </location>
</feature>
<reference evidence="9" key="2">
    <citation type="submission" date="2020-09" db="EMBL/GenBank/DDBJ databases">
        <authorList>
            <person name="Sun Q."/>
            <person name="Zhou Y."/>
        </authorList>
    </citation>
    <scope>NUCLEOTIDE SEQUENCE</scope>
    <source>
        <strain evidence="9">CGMCC 1.15725</strain>
    </source>
</reference>
<reference evidence="9" key="1">
    <citation type="journal article" date="2014" name="Int. J. Syst. Evol. Microbiol.">
        <title>Complete genome sequence of Corynebacterium casei LMG S-19264T (=DSM 44701T), isolated from a smear-ripened cheese.</title>
        <authorList>
            <consortium name="US DOE Joint Genome Institute (JGI-PGF)"/>
            <person name="Walter F."/>
            <person name="Albersmeier A."/>
            <person name="Kalinowski J."/>
            <person name="Ruckert C."/>
        </authorList>
    </citation>
    <scope>NUCLEOTIDE SEQUENCE</scope>
    <source>
        <strain evidence="9">CGMCC 1.15725</strain>
    </source>
</reference>
<dbReference type="InterPro" id="IPR011701">
    <property type="entry name" value="MFS"/>
</dbReference>
<feature type="region of interest" description="Disordered" evidence="6">
    <location>
        <begin position="1"/>
        <end position="20"/>
    </location>
</feature>
<name>A0A8J2YYQ9_9PROT</name>
<dbReference type="Proteomes" id="UP000646365">
    <property type="component" value="Unassembled WGS sequence"/>
</dbReference>
<feature type="transmembrane region" description="Helical" evidence="7">
    <location>
        <begin position="30"/>
        <end position="48"/>
    </location>
</feature>
<evidence type="ECO:0000256" key="5">
    <source>
        <dbReference type="ARBA" id="ARBA00023136"/>
    </source>
</evidence>
<dbReference type="EMBL" id="BMJQ01000013">
    <property type="protein sequence ID" value="GGF34418.1"/>
    <property type="molecule type" value="Genomic_DNA"/>
</dbReference>
<organism evidence="9 10">
    <name type="scientific">Aliidongia dinghuensis</name>
    <dbReference type="NCBI Taxonomy" id="1867774"/>
    <lineage>
        <taxon>Bacteria</taxon>
        <taxon>Pseudomonadati</taxon>
        <taxon>Pseudomonadota</taxon>
        <taxon>Alphaproteobacteria</taxon>
        <taxon>Rhodospirillales</taxon>
        <taxon>Dongiaceae</taxon>
        <taxon>Aliidongia</taxon>
    </lineage>
</organism>
<dbReference type="AlphaFoldDB" id="A0A8J2YYQ9"/>
<evidence type="ECO:0000313" key="10">
    <source>
        <dbReference type="Proteomes" id="UP000646365"/>
    </source>
</evidence>
<dbReference type="Pfam" id="PF07690">
    <property type="entry name" value="MFS_1"/>
    <property type="match status" value="1"/>
</dbReference>
<feature type="transmembrane region" description="Helical" evidence="7">
    <location>
        <begin position="68"/>
        <end position="87"/>
    </location>
</feature>
<dbReference type="FunFam" id="1.20.1250.20:FF:000018">
    <property type="entry name" value="MFS transporter permease"/>
    <property type="match status" value="1"/>
</dbReference>
<evidence type="ECO:0000256" key="1">
    <source>
        <dbReference type="ARBA" id="ARBA00004141"/>
    </source>
</evidence>
<feature type="transmembrane region" description="Helical" evidence="7">
    <location>
        <begin position="411"/>
        <end position="432"/>
    </location>
</feature>
<feature type="transmembrane region" description="Helical" evidence="7">
    <location>
        <begin position="99"/>
        <end position="117"/>
    </location>
</feature>
<keyword evidence="3 7" id="KW-0812">Transmembrane</keyword>
<sequence>MAASTIDPVAGDQAPTRETGASEEQLYRRVIYRIVPLLFLGFIISYLDRVNIGFAKLQMAREFGLSDTSFAVGASVFFWGYMLFEIPSNLVLHRIGARVWIARIMISWGIVSMLMIFSRSETAFYALRFLLGVCEAGFVPGVMFYVNGWLPSTRQSGLYSLFLMALPVSLVLGAPLSGAILDMANGWLGISGWQWLFLIEGLPAILLGLVILARLDSRIAGARWLSEGEKQLLTARVAEEARDKAGDIWTLLRTGRVYLLLAIMILFNTGFYGLSFWLPSIVKAAGIKSDLDVGLLTAIPFVVAAFAMRLNALHSEKAGEKRLHGAAPAILAGLALPLSAYFSQNLAASLALIAVAAAGILSLMPIFWTLPGRILTGKAAAVGLAGINSFGSLSGILGAMIIGYAGPQLGIIILGVFLLMAGMLLYLATGLAPRTAATPGVRPLTLETTP</sequence>
<protein>
    <submittedName>
        <fullName evidence="9">MFS transporter</fullName>
    </submittedName>
</protein>
<dbReference type="InterPro" id="IPR036259">
    <property type="entry name" value="MFS_trans_sf"/>
</dbReference>
<evidence type="ECO:0000256" key="7">
    <source>
        <dbReference type="SAM" id="Phobius"/>
    </source>
</evidence>
<keyword evidence="2" id="KW-0813">Transport</keyword>
<comment type="subcellular location">
    <subcellularLocation>
        <location evidence="1">Membrane</location>
        <topology evidence="1">Multi-pass membrane protein</topology>
    </subcellularLocation>
</comment>
<evidence type="ECO:0000256" key="4">
    <source>
        <dbReference type="ARBA" id="ARBA00022989"/>
    </source>
</evidence>
<feature type="transmembrane region" description="Helical" evidence="7">
    <location>
        <begin position="123"/>
        <end position="146"/>
    </location>
</feature>
<dbReference type="GO" id="GO:0022857">
    <property type="term" value="F:transmembrane transporter activity"/>
    <property type="evidence" value="ECO:0007669"/>
    <property type="project" value="InterPro"/>
</dbReference>
<feature type="transmembrane region" description="Helical" evidence="7">
    <location>
        <begin position="382"/>
        <end position="405"/>
    </location>
</feature>
<dbReference type="PANTHER" id="PTHR43791">
    <property type="entry name" value="PERMEASE-RELATED"/>
    <property type="match status" value="1"/>
</dbReference>
<dbReference type="GO" id="GO:0016020">
    <property type="term" value="C:membrane"/>
    <property type="evidence" value="ECO:0007669"/>
    <property type="project" value="UniProtKB-SubCell"/>
</dbReference>
<comment type="caution">
    <text evidence="9">The sequence shown here is derived from an EMBL/GenBank/DDBJ whole genome shotgun (WGS) entry which is preliminary data.</text>
</comment>
<evidence type="ECO:0000259" key="8">
    <source>
        <dbReference type="PROSITE" id="PS50850"/>
    </source>
</evidence>
<dbReference type="CDD" id="cd17319">
    <property type="entry name" value="MFS_ExuT_GudP_like"/>
    <property type="match status" value="1"/>
</dbReference>
<gene>
    <name evidence="9" type="ORF">GCM10011611_45810</name>
</gene>
<feature type="transmembrane region" description="Helical" evidence="7">
    <location>
        <begin position="257"/>
        <end position="278"/>
    </location>
</feature>
<dbReference type="PROSITE" id="PS50850">
    <property type="entry name" value="MFS"/>
    <property type="match status" value="1"/>
</dbReference>
<evidence type="ECO:0000256" key="6">
    <source>
        <dbReference type="SAM" id="MobiDB-lite"/>
    </source>
</evidence>
<feature type="transmembrane region" description="Helical" evidence="7">
    <location>
        <begin position="348"/>
        <end position="370"/>
    </location>
</feature>
<evidence type="ECO:0000256" key="2">
    <source>
        <dbReference type="ARBA" id="ARBA00022448"/>
    </source>
</evidence>
<dbReference type="SUPFAM" id="SSF103473">
    <property type="entry name" value="MFS general substrate transporter"/>
    <property type="match status" value="1"/>
</dbReference>
<evidence type="ECO:0000256" key="3">
    <source>
        <dbReference type="ARBA" id="ARBA00022692"/>
    </source>
</evidence>
<feature type="transmembrane region" description="Helical" evidence="7">
    <location>
        <begin position="193"/>
        <end position="213"/>
    </location>
</feature>
<dbReference type="InterPro" id="IPR020846">
    <property type="entry name" value="MFS_dom"/>
</dbReference>
<proteinExistence type="predicted"/>
<feature type="transmembrane region" description="Helical" evidence="7">
    <location>
        <begin position="293"/>
        <end position="311"/>
    </location>
</feature>